<sequence length="710" mass="78048">MPLLHAMQISPDTSCPMSIELLPSASPTPEPETKRRSSKRVSLQARTPVYAELSPLPYIGGSLPVLTPESPSKHVTLSYNKQKWQEPVPDEPAPVFTGAPLAAFPLSKVKKESLWPKNLSARRKGSQSKSQTPQRKSGESSQESTRESTADAESRAEEKLILSLQTAKSEAITTKSTVRESLDGIKAVPKPGSTEVEDNSDVRLGKRGFSPPSTPTQTPRLPSQTSPDDAKKKRIKFSSPKKPTQSTFGFDGGLTGKPRAATVEASDPTRDNEDFCAACGEPGIFLCCEACPKSFHFACCDPPFDEDSLPDDAWFCRECYVKAHPAKTYLVGMFSKLMNQMERRNPNQFLLPKRIVEYFDGVSANAYGEYQDQDLKPEIKLVRTTKEDVDPVLDKHGRPLICYRCKGTGLEQPITTCEYCPLSWHLDCLSPPLATIKTLGSKWKCPNHTDDLVLERERAVLKGTIVDISVSHGFRNNGNIEVDLELYDYLDEEMEPVVLPTPPYFESHATENGVAAPASRALRRAFSIDGVKYRIPEKGILLDFITATKWKNEAEREEGVEGAEGPNSRGRAEDATQEVIEKAIQEATEEVNSEGPEKKGIKLESVSGITTSPILEETRSSSNALPPGDPPGIDETNFSALVRVALSDLEVLGLCDIIDAKQQKARQSLDYVVSGDDVESLAEGEIEDLLQIKRLLQAKGRASVLAFLKS</sequence>
<evidence type="ECO:0000256" key="4">
    <source>
        <dbReference type="PROSITE-ProRule" id="PRU00146"/>
    </source>
</evidence>
<evidence type="ECO:0000256" key="1">
    <source>
        <dbReference type="ARBA" id="ARBA00022723"/>
    </source>
</evidence>
<dbReference type="GO" id="GO:0008270">
    <property type="term" value="F:zinc ion binding"/>
    <property type="evidence" value="ECO:0007669"/>
    <property type="project" value="UniProtKB-KW"/>
</dbReference>
<keyword evidence="2 4" id="KW-0863">Zinc-finger</keyword>
<dbReference type="STRING" id="984486.A0A1E3QXW4"/>
<dbReference type="PROSITE" id="PS01359">
    <property type="entry name" value="ZF_PHD_1"/>
    <property type="match status" value="1"/>
</dbReference>
<feature type="region of interest" description="Disordered" evidence="5">
    <location>
        <begin position="114"/>
        <end position="266"/>
    </location>
</feature>
<dbReference type="OrthoDB" id="5876363at2759"/>
<dbReference type="PANTHER" id="PTHR47636:SF1">
    <property type="entry name" value="TRANSCRIPTIONAL REGULATORY PROTEIN RCO1"/>
    <property type="match status" value="1"/>
</dbReference>
<accession>A0A1E3QXW4</accession>
<feature type="region of interest" description="Disordered" evidence="5">
    <location>
        <begin position="553"/>
        <end position="572"/>
    </location>
</feature>
<feature type="compositionally biased region" description="Polar residues" evidence="5">
    <location>
        <begin position="127"/>
        <end position="143"/>
    </location>
</feature>
<dbReference type="Gene3D" id="3.30.40.10">
    <property type="entry name" value="Zinc/RING finger domain, C3HC4 (zinc finger)"/>
    <property type="match status" value="2"/>
</dbReference>
<dbReference type="GO" id="GO:0032221">
    <property type="term" value="C:Rpd3S complex"/>
    <property type="evidence" value="ECO:0007669"/>
    <property type="project" value="TreeGrafter"/>
</dbReference>
<reference evidence="8" key="1">
    <citation type="submission" date="2016-05" db="EMBL/GenBank/DDBJ databases">
        <title>Comparative genomics of biotechnologically important yeasts.</title>
        <authorList>
            <consortium name="DOE Joint Genome Institute"/>
            <person name="Riley R."/>
            <person name="Haridas S."/>
            <person name="Wolfe K.H."/>
            <person name="Lopes M.R."/>
            <person name="Hittinger C.T."/>
            <person name="Goker M."/>
            <person name="Salamov A."/>
            <person name="Wisecaver J."/>
            <person name="Long T.M."/>
            <person name="Aerts A.L."/>
            <person name="Barry K."/>
            <person name="Choi C."/>
            <person name="Clum A."/>
            <person name="Coughlan A.Y."/>
            <person name="Deshpande S."/>
            <person name="Douglass A.P."/>
            <person name="Hanson S.J."/>
            <person name="Klenk H.-P."/>
            <person name="Labutti K."/>
            <person name="Lapidus A."/>
            <person name="Lindquist E."/>
            <person name="Lipzen A."/>
            <person name="Meier-Kolthoff J.P."/>
            <person name="Ohm R.A."/>
            <person name="Otillar R.P."/>
            <person name="Pangilinan J."/>
            <person name="Peng Y."/>
            <person name="Rokas A."/>
            <person name="Rosa C.A."/>
            <person name="Scheuner C."/>
            <person name="Sibirny A.A."/>
            <person name="Slot J.C."/>
            <person name="Stielow J.B."/>
            <person name="Sun H."/>
            <person name="Kurtzman C.P."/>
            <person name="Blackwell M."/>
            <person name="Grigoriev I.V."/>
            <person name="Jeffries T.W."/>
        </authorList>
    </citation>
    <scope>NUCLEOTIDE SEQUENCE [LARGE SCALE GENOMIC DNA]</scope>
    <source>
        <strain evidence="8">NRRL Y-12698</strain>
    </source>
</reference>
<evidence type="ECO:0000313" key="8">
    <source>
        <dbReference type="Proteomes" id="UP000094336"/>
    </source>
</evidence>
<dbReference type="InterPro" id="IPR001965">
    <property type="entry name" value="Znf_PHD"/>
</dbReference>
<dbReference type="SUPFAM" id="SSF57903">
    <property type="entry name" value="FYVE/PHD zinc finger"/>
    <property type="match status" value="2"/>
</dbReference>
<dbReference type="InterPro" id="IPR011011">
    <property type="entry name" value="Znf_FYVE_PHD"/>
</dbReference>
<dbReference type="RefSeq" id="XP_018987215.1">
    <property type="nucleotide sequence ID" value="XM_019128068.1"/>
</dbReference>
<dbReference type="EMBL" id="KV454427">
    <property type="protein sequence ID" value="ODQ81887.1"/>
    <property type="molecule type" value="Genomic_DNA"/>
</dbReference>
<gene>
    <name evidence="7" type="ORF">BABINDRAFT_160119</name>
</gene>
<dbReference type="InterPro" id="IPR052819">
    <property type="entry name" value="Chromatin_regulatory_protein"/>
</dbReference>
<feature type="domain" description="PHD-type" evidence="6">
    <location>
        <begin position="273"/>
        <end position="322"/>
    </location>
</feature>
<dbReference type="CDD" id="cd15535">
    <property type="entry name" value="PHD1_Rco1"/>
    <property type="match status" value="1"/>
</dbReference>
<dbReference type="Pfam" id="PF00628">
    <property type="entry name" value="PHD"/>
    <property type="match status" value="1"/>
</dbReference>
<feature type="compositionally biased region" description="Polar residues" evidence="5">
    <location>
        <begin position="163"/>
        <end position="176"/>
    </location>
</feature>
<dbReference type="InterPro" id="IPR013083">
    <property type="entry name" value="Znf_RING/FYVE/PHD"/>
</dbReference>
<keyword evidence="1" id="KW-0479">Metal-binding</keyword>
<dbReference type="InterPro" id="IPR019786">
    <property type="entry name" value="Zinc_finger_PHD-type_CS"/>
</dbReference>
<evidence type="ECO:0000256" key="3">
    <source>
        <dbReference type="ARBA" id="ARBA00022833"/>
    </source>
</evidence>
<dbReference type="GO" id="GO:0006357">
    <property type="term" value="P:regulation of transcription by RNA polymerase II"/>
    <property type="evidence" value="ECO:0007669"/>
    <property type="project" value="TreeGrafter"/>
</dbReference>
<dbReference type="InterPro" id="IPR019787">
    <property type="entry name" value="Znf_PHD-finger"/>
</dbReference>
<feature type="region of interest" description="Disordered" evidence="5">
    <location>
        <begin position="20"/>
        <end position="43"/>
    </location>
</feature>
<dbReference type="GeneID" id="30145921"/>
<evidence type="ECO:0000256" key="2">
    <source>
        <dbReference type="ARBA" id="ARBA00022771"/>
    </source>
</evidence>
<organism evidence="7 8">
    <name type="scientific">Babjeviella inositovora NRRL Y-12698</name>
    <dbReference type="NCBI Taxonomy" id="984486"/>
    <lineage>
        <taxon>Eukaryota</taxon>
        <taxon>Fungi</taxon>
        <taxon>Dikarya</taxon>
        <taxon>Ascomycota</taxon>
        <taxon>Saccharomycotina</taxon>
        <taxon>Pichiomycetes</taxon>
        <taxon>Serinales incertae sedis</taxon>
        <taxon>Babjeviella</taxon>
    </lineage>
</organism>
<dbReference type="SMART" id="SM00249">
    <property type="entry name" value="PHD"/>
    <property type="match status" value="2"/>
</dbReference>
<protein>
    <recommendedName>
        <fullName evidence="6">PHD-type domain-containing protein</fullName>
    </recommendedName>
</protein>
<name>A0A1E3QXW4_9ASCO</name>
<dbReference type="CDD" id="cd15534">
    <property type="entry name" value="PHD2_PHF12_Rco1"/>
    <property type="match status" value="1"/>
</dbReference>
<dbReference type="PROSITE" id="PS50016">
    <property type="entry name" value="ZF_PHD_2"/>
    <property type="match status" value="1"/>
</dbReference>
<dbReference type="Proteomes" id="UP000094336">
    <property type="component" value="Unassembled WGS sequence"/>
</dbReference>
<feature type="compositionally biased region" description="Polar residues" evidence="5">
    <location>
        <begin position="215"/>
        <end position="227"/>
    </location>
</feature>
<keyword evidence="8" id="KW-1185">Reference proteome</keyword>
<evidence type="ECO:0000313" key="7">
    <source>
        <dbReference type="EMBL" id="ODQ81887.1"/>
    </source>
</evidence>
<evidence type="ECO:0000259" key="6">
    <source>
        <dbReference type="PROSITE" id="PS50016"/>
    </source>
</evidence>
<feature type="compositionally biased region" description="Basic and acidic residues" evidence="5">
    <location>
        <begin position="144"/>
        <end position="160"/>
    </location>
</feature>
<dbReference type="PANTHER" id="PTHR47636">
    <property type="entry name" value="TRANSCRIPTIONAL REGULATORY PROTEIN RCO1"/>
    <property type="match status" value="1"/>
</dbReference>
<proteinExistence type="predicted"/>
<evidence type="ECO:0000256" key="5">
    <source>
        <dbReference type="SAM" id="MobiDB-lite"/>
    </source>
</evidence>
<dbReference type="AlphaFoldDB" id="A0A1E3QXW4"/>
<keyword evidence="3" id="KW-0862">Zinc</keyword>